<dbReference type="RefSeq" id="WP_088856602.1">
    <property type="nucleotide sequence ID" value="NZ_CP015103.1"/>
</dbReference>
<evidence type="ECO:0000313" key="2">
    <source>
        <dbReference type="EMBL" id="ASJ09373.1"/>
    </source>
</evidence>
<dbReference type="AlphaFoldDB" id="A0A2Z2MZ05"/>
<feature type="transmembrane region" description="Helical" evidence="1">
    <location>
        <begin position="61"/>
        <end position="78"/>
    </location>
</feature>
<dbReference type="KEGG" id="tsl:A3L11_09075"/>
<dbReference type="EMBL" id="CP015103">
    <property type="protein sequence ID" value="ASJ09373.1"/>
    <property type="molecule type" value="Genomic_DNA"/>
</dbReference>
<proteinExistence type="predicted"/>
<dbReference type="OrthoDB" id="98459at2157"/>
<feature type="transmembrane region" description="Helical" evidence="1">
    <location>
        <begin position="90"/>
        <end position="107"/>
    </location>
</feature>
<keyword evidence="1" id="KW-0812">Transmembrane</keyword>
<feature type="transmembrane region" description="Helical" evidence="1">
    <location>
        <begin position="119"/>
        <end position="138"/>
    </location>
</feature>
<organism evidence="2 3">
    <name type="scientific">Thermococcus siculi</name>
    <dbReference type="NCBI Taxonomy" id="72803"/>
    <lineage>
        <taxon>Archaea</taxon>
        <taxon>Methanobacteriati</taxon>
        <taxon>Methanobacteriota</taxon>
        <taxon>Thermococci</taxon>
        <taxon>Thermococcales</taxon>
        <taxon>Thermococcaceae</taxon>
        <taxon>Thermococcus</taxon>
    </lineage>
</organism>
<evidence type="ECO:0000313" key="3">
    <source>
        <dbReference type="Proteomes" id="UP000250125"/>
    </source>
</evidence>
<evidence type="ECO:0000256" key="1">
    <source>
        <dbReference type="SAM" id="Phobius"/>
    </source>
</evidence>
<keyword evidence="1" id="KW-0472">Membrane</keyword>
<dbReference type="GeneID" id="33318386"/>
<keyword evidence="3" id="KW-1185">Reference proteome</keyword>
<dbReference type="Proteomes" id="UP000250125">
    <property type="component" value="Chromosome"/>
</dbReference>
<keyword evidence="1" id="KW-1133">Transmembrane helix</keyword>
<gene>
    <name evidence="2" type="ORF">A3L11_09075</name>
</gene>
<reference evidence="2 3" key="1">
    <citation type="submission" date="2016-04" db="EMBL/GenBank/DDBJ databases">
        <title>Complete genome sequence of Thermococcus siculi type strain RG-20.</title>
        <authorList>
            <person name="Oger P.M."/>
        </authorList>
    </citation>
    <scope>NUCLEOTIDE SEQUENCE [LARGE SCALE GENOMIC DNA]</scope>
    <source>
        <strain evidence="2 3">RG-20</strain>
    </source>
</reference>
<protein>
    <submittedName>
        <fullName evidence="2">Uncharacterized protein</fullName>
    </submittedName>
</protein>
<accession>A0A2Z2MZ05</accession>
<name>A0A2Z2MZ05_9EURY</name>
<sequence length="140" mass="15524">MSTLKKKIAEFLLLIVFFVSLITFAYSQEPKRCPSNGTWIDPHGVTAICNVPNCYEVVGSINKWVSLSLIVLIAYFAALRSKGQLTIESVLFRVGVYLAFISVIIASELSKVPEGSCLAFKPLAYIIAVIGSFFVAWFHR</sequence>